<dbReference type="InterPro" id="IPR006555">
    <property type="entry name" value="ATP-dep_Helicase_C"/>
</dbReference>
<comment type="function">
    <text evidence="8 9">3'-5' exonuclease.</text>
</comment>
<evidence type="ECO:0000256" key="6">
    <source>
        <dbReference type="ARBA" id="ARBA00022840"/>
    </source>
</evidence>
<dbReference type="InterPro" id="IPR011545">
    <property type="entry name" value="DEAD/DEAH_box_helicase_dom"/>
</dbReference>
<dbReference type="InterPro" id="IPR027417">
    <property type="entry name" value="P-loop_NTPase"/>
</dbReference>
<keyword evidence="3 8" id="KW-0547">Nucleotide-binding</keyword>
<dbReference type="InterPro" id="IPR014013">
    <property type="entry name" value="Helic_SF1/SF2_ATP-bd_DinG/Rad3"/>
</dbReference>
<dbReference type="PANTHER" id="PTHR11472">
    <property type="entry name" value="DNA REPAIR DEAD HELICASE RAD3/XP-D SUBFAMILY MEMBER"/>
    <property type="match status" value="1"/>
</dbReference>
<protein>
    <recommendedName>
        <fullName evidence="8 9">3'-5' exonuclease DinG</fullName>
        <ecNumber evidence="8 9">3.1.-.-</ecNumber>
    </recommendedName>
</protein>
<dbReference type="Gene3D" id="3.40.50.300">
    <property type="entry name" value="P-loop containing nucleotide triphosphate hydrolases"/>
    <property type="match status" value="2"/>
</dbReference>
<accession>A0ABS7K373</accession>
<dbReference type="RefSeq" id="WP_221872556.1">
    <property type="nucleotide sequence ID" value="NZ_JACWFH010000008.1"/>
</dbReference>
<dbReference type="GO" id="GO:0004386">
    <property type="term" value="F:helicase activity"/>
    <property type="evidence" value="ECO:0007669"/>
    <property type="project" value="UniProtKB-KW"/>
</dbReference>
<dbReference type="SMART" id="SM00479">
    <property type="entry name" value="EXOIII"/>
    <property type="match status" value="1"/>
</dbReference>
<comment type="similarity">
    <text evidence="8 9">Belongs to the helicase family. DinG subfamily. Type 2 sub-subfamily.</text>
</comment>
<dbReference type="Pfam" id="PF00929">
    <property type="entry name" value="RNase_T"/>
    <property type="match status" value="1"/>
</dbReference>
<dbReference type="CDD" id="cd06127">
    <property type="entry name" value="DEDDh"/>
    <property type="match status" value="1"/>
</dbReference>
<dbReference type="SMART" id="SM00487">
    <property type="entry name" value="DEXDc"/>
    <property type="match status" value="1"/>
</dbReference>
<feature type="domain" description="Helicase ATP-binding" evidence="10">
    <location>
        <begin position="248"/>
        <end position="523"/>
    </location>
</feature>
<evidence type="ECO:0000313" key="12">
    <source>
        <dbReference type="Proteomes" id="UP000769780"/>
    </source>
</evidence>
<gene>
    <name evidence="8 9 11" type="primary">dinG</name>
    <name evidence="11" type="ORF">H0185_07115</name>
</gene>
<dbReference type="Proteomes" id="UP000769780">
    <property type="component" value="Unassembled WGS sequence"/>
</dbReference>
<evidence type="ECO:0000256" key="9">
    <source>
        <dbReference type="RuleBase" id="RU364106"/>
    </source>
</evidence>
<dbReference type="InterPro" id="IPR006310">
    <property type="entry name" value="DinG"/>
</dbReference>
<evidence type="ECO:0000256" key="3">
    <source>
        <dbReference type="ARBA" id="ARBA00022741"/>
    </source>
</evidence>
<dbReference type="Pfam" id="PF13307">
    <property type="entry name" value="Helicase_C_2"/>
    <property type="match status" value="1"/>
</dbReference>
<dbReference type="InterPro" id="IPR045028">
    <property type="entry name" value="DinG/Rad3-like"/>
</dbReference>
<evidence type="ECO:0000259" key="10">
    <source>
        <dbReference type="PROSITE" id="PS51193"/>
    </source>
</evidence>
<keyword evidence="12" id="KW-1185">Reference proteome</keyword>
<dbReference type="NCBIfam" id="NF005981">
    <property type="entry name" value="PRK08074.1"/>
    <property type="match status" value="1"/>
</dbReference>
<keyword evidence="4 8" id="KW-0378">Hydrolase</keyword>
<reference evidence="11 12" key="1">
    <citation type="submission" date="2020-07" db="EMBL/GenBank/DDBJ databases">
        <title>Fungal Genomes of the International Space Station.</title>
        <authorList>
            <person name="Seuylemezian A."/>
            <person name="Singh N.K."/>
            <person name="Wood J."/>
            <person name="Venkateswaran K."/>
        </authorList>
    </citation>
    <scope>NUCLEOTIDE SEQUENCE [LARGE SCALE GENOMIC DNA]</scope>
    <source>
        <strain evidence="11 12">PL-B2</strain>
    </source>
</reference>
<evidence type="ECO:0000256" key="1">
    <source>
        <dbReference type="ARBA" id="ARBA00001966"/>
    </source>
</evidence>
<dbReference type="InterPro" id="IPR012337">
    <property type="entry name" value="RNaseH-like_sf"/>
</dbReference>
<comment type="cofactor">
    <cofactor evidence="1">
        <name>[4Fe-4S] cluster</name>
        <dbReference type="ChEBI" id="CHEBI:49883"/>
    </cofactor>
</comment>
<feature type="binding site" evidence="8">
    <location>
        <begin position="283"/>
        <end position="290"/>
    </location>
    <ligand>
        <name>ATP</name>
        <dbReference type="ChEBI" id="CHEBI:30616"/>
    </ligand>
</feature>
<keyword evidence="2 8" id="KW-0540">Nuclease</keyword>
<evidence type="ECO:0000256" key="8">
    <source>
        <dbReference type="HAMAP-Rule" id="MF_02206"/>
    </source>
</evidence>
<dbReference type="InterPro" id="IPR014001">
    <property type="entry name" value="Helicase_ATP-bd"/>
</dbReference>
<dbReference type="SUPFAM" id="SSF52540">
    <property type="entry name" value="P-loop containing nucleoside triphosphate hydrolases"/>
    <property type="match status" value="2"/>
</dbReference>
<evidence type="ECO:0000256" key="5">
    <source>
        <dbReference type="ARBA" id="ARBA00022839"/>
    </source>
</evidence>
<dbReference type="Pfam" id="PF00270">
    <property type="entry name" value="DEAD"/>
    <property type="match status" value="1"/>
</dbReference>
<dbReference type="InterPro" id="IPR013520">
    <property type="entry name" value="Ribonucl_H"/>
</dbReference>
<dbReference type="SMART" id="SM00491">
    <property type="entry name" value="HELICc2"/>
    <property type="match status" value="1"/>
</dbReference>
<dbReference type="InterPro" id="IPR006054">
    <property type="entry name" value="DnaQ"/>
</dbReference>
<dbReference type="SUPFAM" id="SSF53098">
    <property type="entry name" value="Ribonuclease H-like"/>
    <property type="match status" value="1"/>
</dbReference>
<organism evidence="11 12">
    <name type="scientific">Mesobacillus maritimus</name>
    <dbReference type="NCBI Taxonomy" id="1643336"/>
    <lineage>
        <taxon>Bacteria</taxon>
        <taxon>Bacillati</taxon>
        <taxon>Bacillota</taxon>
        <taxon>Bacilli</taxon>
        <taxon>Bacillales</taxon>
        <taxon>Bacillaceae</taxon>
        <taxon>Mesobacillus</taxon>
    </lineage>
</organism>
<keyword evidence="5 8" id="KW-0269">Exonuclease</keyword>
<proteinExistence type="inferred from homology"/>
<evidence type="ECO:0000256" key="2">
    <source>
        <dbReference type="ARBA" id="ARBA00022722"/>
    </source>
</evidence>
<comment type="caution">
    <text evidence="11">The sequence shown here is derived from an EMBL/GenBank/DDBJ whole genome shotgun (WGS) entry which is preliminary data.</text>
</comment>
<evidence type="ECO:0000256" key="4">
    <source>
        <dbReference type="ARBA" id="ARBA00022801"/>
    </source>
</evidence>
<evidence type="ECO:0000313" key="11">
    <source>
        <dbReference type="EMBL" id="MBY0096575.1"/>
    </source>
</evidence>
<dbReference type="PANTHER" id="PTHR11472:SF34">
    <property type="entry name" value="REGULATOR OF TELOMERE ELONGATION HELICASE 1"/>
    <property type="match status" value="1"/>
</dbReference>
<comment type="catalytic activity">
    <reaction evidence="7">
        <text>ATP + H2O = ADP + phosphate + H(+)</text>
        <dbReference type="Rhea" id="RHEA:13065"/>
        <dbReference type="ChEBI" id="CHEBI:15377"/>
        <dbReference type="ChEBI" id="CHEBI:15378"/>
        <dbReference type="ChEBI" id="CHEBI:30616"/>
        <dbReference type="ChEBI" id="CHEBI:43474"/>
        <dbReference type="ChEBI" id="CHEBI:456216"/>
        <dbReference type="EC" id="5.6.2.3"/>
    </reaction>
</comment>
<keyword evidence="6 8" id="KW-0067">ATP-binding</keyword>
<dbReference type="EC" id="3.1.-.-" evidence="8 9"/>
<dbReference type="InterPro" id="IPR036397">
    <property type="entry name" value="RNaseH_sf"/>
</dbReference>
<dbReference type="NCBIfam" id="TIGR00573">
    <property type="entry name" value="dnaq"/>
    <property type="match status" value="1"/>
</dbReference>
<dbReference type="HAMAP" id="MF_02206">
    <property type="entry name" value="DinG_exonucl"/>
    <property type="match status" value="1"/>
</dbReference>
<keyword evidence="11" id="KW-0347">Helicase</keyword>
<evidence type="ECO:0000256" key="7">
    <source>
        <dbReference type="ARBA" id="ARBA00048954"/>
    </source>
</evidence>
<dbReference type="PROSITE" id="PS51193">
    <property type="entry name" value="HELICASE_ATP_BIND_2"/>
    <property type="match status" value="1"/>
</dbReference>
<dbReference type="EMBL" id="JACWFH010000008">
    <property type="protein sequence ID" value="MBY0096575.1"/>
    <property type="molecule type" value="Genomic_DNA"/>
</dbReference>
<sequence length="933" mass="106642">MGNKFVVVDLETTGNSPRKGDRIIQIGAVIIEDGKIIGKYSSLVNPGKPIPAFIEELTGINDEMVSSAPAFSEIAGEIMELLDEAFFVAHNVLFDLGFLQDELQMAGYEGFYGSVLDTVELARILFPTADSYKLSDLAAREGLSHDRPHQADSDAYVTGELLLLFLDKLESFPTVTIKSLTKLSAGLKSDIYLLLEEILQQKEQVVEEYFRSIEVYRGIALRKKEVSETPEKQQVFLFPEEKEEQQKLLKKAIPSFEVRDGQLEMMNSIYHAFSDQRHALIEAGTGIGKTLAYLVPAVFYAKETQKRVVVSTYTTQLQQQLLIKDFPILRDVCGFPIKAILLKGRSHYINLARFEHTLREEDDNYDTTLTKMQILVWLLETNTGDFDELNLSSGGMLYWNKIKNVPVTFLQTKQWDSRDYYLRAQKEAEEADLIITNHSMLLMDLVSEETSIPSYEFAILDEAHQFEKVAGKYYGRALDYLSIRLMLNQFGQFDHGQFFHRLEKLIEKLDGRANIKVPTKKLNEAMINLQYETDELFKTVTIFAKRKKRQSSNNNKLQTMLTQTDNSTEWKALFAVAERFSFLLKDVINAIEDRLMFIENQKHRLTEVEKSFLEEISLLLKEMNKVRNKTREVFLFPSGQEIRWIETDLRSVQNMTTVYGRPVHVANHLRNDFFAKKKSIILTSATLTVNGSFQYIKNELGISEFSIIESQIQSPFHYKEQVQLIIPEDLPDIKTVPETEYIAAITEHIISIAEATGGRMLTLFTSHEMLKKTYELIKESGLLDDFALIAQGITAGSRSRLTRNFQRFEKAILFGTSSFWEGIDIPGEDLSCIVIVRLPFSPPDEPLAVAKRDLILQQGGNPFNELSLPEAVLRFKQGFGRLVRSSTDRGIIFVFDRRIITTSYGKAFLQSIPTVPIQRATIDEMINFINKWL</sequence>
<name>A0ABS7K373_9BACI</name>
<feature type="short sequence motif" description="DEAH box" evidence="8">
    <location>
        <begin position="461"/>
        <end position="464"/>
    </location>
</feature>
<dbReference type="NCBIfam" id="TIGR01407">
    <property type="entry name" value="dinG_rel"/>
    <property type="match status" value="1"/>
</dbReference>
<dbReference type="Gene3D" id="3.30.420.10">
    <property type="entry name" value="Ribonuclease H-like superfamily/Ribonuclease H"/>
    <property type="match status" value="1"/>
</dbReference>